<feature type="domain" description="CCHC-type" evidence="2">
    <location>
        <begin position="1"/>
        <end position="17"/>
    </location>
</feature>
<feature type="domain" description="CCHC-type" evidence="2">
    <location>
        <begin position="20"/>
        <end position="36"/>
    </location>
</feature>
<accession>A0A811P607</accession>
<dbReference type="GO" id="GO:0003676">
    <property type="term" value="F:nucleic acid binding"/>
    <property type="evidence" value="ECO:0007669"/>
    <property type="project" value="InterPro"/>
</dbReference>
<feature type="compositionally biased region" description="Basic and acidic residues" evidence="1">
    <location>
        <begin position="249"/>
        <end position="266"/>
    </location>
</feature>
<proteinExistence type="predicted"/>
<dbReference type="EMBL" id="CAJGYO010000006">
    <property type="protein sequence ID" value="CAD6238156.1"/>
    <property type="molecule type" value="Genomic_DNA"/>
</dbReference>
<evidence type="ECO:0000256" key="1">
    <source>
        <dbReference type="SAM" id="MobiDB-lite"/>
    </source>
</evidence>
<keyword evidence="4" id="KW-1185">Reference proteome</keyword>
<evidence type="ECO:0000313" key="3">
    <source>
        <dbReference type="EMBL" id="CAD6238156.1"/>
    </source>
</evidence>
<evidence type="ECO:0000313" key="4">
    <source>
        <dbReference type="Proteomes" id="UP000604825"/>
    </source>
</evidence>
<comment type="caution">
    <text evidence="3">The sequence shown here is derived from an EMBL/GenBank/DDBJ whole genome shotgun (WGS) entry which is preliminary data.</text>
</comment>
<name>A0A811P607_9POAL</name>
<dbReference type="PANTHER" id="PTHR33170">
    <property type="entry name" value="DUF4283 DOMAIN-CONTAINING PROTEIN-RELATED"/>
    <property type="match status" value="1"/>
</dbReference>
<dbReference type="SMART" id="SM00343">
    <property type="entry name" value="ZnF_C2HC"/>
    <property type="match status" value="2"/>
</dbReference>
<reference evidence="3" key="1">
    <citation type="submission" date="2020-10" db="EMBL/GenBank/DDBJ databases">
        <authorList>
            <person name="Han B."/>
            <person name="Lu T."/>
            <person name="Zhao Q."/>
            <person name="Huang X."/>
            <person name="Zhao Y."/>
        </authorList>
    </citation>
    <scope>NUCLEOTIDE SEQUENCE</scope>
</reference>
<dbReference type="PANTHER" id="PTHR33170:SF40">
    <property type="entry name" value="OS04G0557100 PROTEIN"/>
    <property type="match status" value="1"/>
</dbReference>
<dbReference type="InterPro" id="IPR036875">
    <property type="entry name" value="Znf_CCHC_sf"/>
</dbReference>
<dbReference type="Gene3D" id="4.10.60.10">
    <property type="entry name" value="Zinc finger, CCHC-type"/>
    <property type="match status" value="1"/>
</dbReference>
<dbReference type="InterPro" id="IPR001878">
    <property type="entry name" value="Znf_CCHC"/>
</dbReference>
<dbReference type="GO" id="GO:0008270">
    <property type="term" value="F:zinc ion binding"/>
    <property type="evidence" value="ECO:0007669"/>
    <property type="project" value="InterPro"/>
</dbReference>
<protein>
    <recommendedName>
        <fullName evidence="2">CCHC-type domain-containing protein</fullName>
    </recommendedName>
</protein>
<evidence type="ECO:0000259" key="2">
    <source>
        <dbReference type="SMART" id="SM00343"/>
    </source>
</evidence>
<gene>
    <name evidence="3" type="ORF">NCGR_LOCUS25462</name>
</gene>
<sequence>MCRRCGIKGHLMFECTKTVFCEICKSTDHAMSRCSVLKQPKPVAQLVGQAADALASFHIPHAPIQPTKKDSRLALVSTIGKNLMEEELAAYLRMLVSDTFTWEVKRHNDYEFKVLFPTKADLMKMTRFNAEMKEGVTLKFEEFKEDEEYFGHALPVVWMQVMNLPTILREYVILWAIGTLFGVTQEVDMVTTRASNFGRFAVAVLEPDAIPTKLDVIIGNRYFQLTFAVEPFLPNIGLRSKWNTQNEGNEDHGNGARKDTEKKEVEINGSTILPDASAGNKETSHKAGDEAPEAQMDMDFQMTIC</sequence>
<feature type="region of interest" description="Disordered" evidence="1">
    <location>
        <begin position="241"/>
        <end position="298"/>
    </location>
</feature>
<dbReference type="SUPFAM" id="SSF57756">
    <property type="entry name" value="Retrovirus zinc finger-like domains"/>
    <property type="match status" value="1"/>
</dbReference>
<organism evidence="3 4">
    <name type="scientific">Miscanthus lutarioriparius</name>
    <dbReference type="NCBI Taxonomy" id="422564"/>
    <lineage>
        <taxon>Eukaryota</taxon>
        <taxon>Viridiplantae</taxon>
        <taxon>Streptophyta</taxon>
        <taxon>Embryophyta</taxon>
        <taxon>Tracheophyta</taxon>
        <taxon>Spermatophyta</taxon>
        <taxon>Magnoliopsida</taxon>
        <taxon>Liliopsida</taxon>
        <taxon>Poales</taxon>
        <taxon>Poaceae</taxon>
        <taxon>PACMAD clade</taxon>
        <taxon>Panicoideae</taxon>
        <taxon>Andropogonodae</taxon>
        <taxon>Andropogoneae</taxon>
        <taxon>Saccharinae</taxon>
        <taxon>Miscanthus</taxon>
    </lineage>
</organism>
<dbReference type="OrthoDB" id="695829at2759"/>
<dbReference type="Proteomes" id="UP000604825">
    <property type="component" value="Unassembled WGS sequence"/>
</dbReference>
<dbReference type="AlphaFoldDB" id="A0A811P607"/>